<dbReference type="PRINTS" id="PR00762">
    <property type="entry name" value="CLCHANNEL"/>
</dbReference>
<keyword evidence="2 10" id="KW-0813">Transport</keyword>
<reference evidence="15" key="1">
    <citation type="submission" date="2016-04" db="UniProtKB">
        <authorList>
            <consortium name="WormBaseParasite"/>
        </authorList>
    </citation>
    <scope>IDENTIFICATION</scope>
</reference>
<name>A0A0N5CW68_THECL</name>
<dbReference type="SUPFAM" id="SSF54631">
    <property type="entry name" value="CBS-domain pair"/>
    <property type="match status" value="1"/>
</dbReference>
<evidence type="ECO:0000313" key="14">
    <source>
        <dbReference type="Proteomes" id="UP000276776"/>
    </source>
</evidence>
<feature type="region of interest" description="Disordered" evidence="11">
    <location>
        <begin position="745"/>
        <end position="786"/>
    </location>
</feature>
<dbReference type="EMBL" id="UYYF01004294">
    <property type="protein sequence ID" value="VDN01710.1"/>
    <property type="molecule type" value="Genomic_DNA"/>
</dbReference>
<evidence type="ECO:0000313" key="15">
    <source>
        <dbReference type="WBParaSite" id="TCLT_0000458301-mRNA-1"/>
    </source>
</evidence>
<dbReference type="Pfam" id="PF00654">
    <property type="entry name" value="Voltage_CLC"/>
    <property type="match status" value="1"/>
</dbReference>
<dbReference type="AlphaFoldDB" id="A0A0N5CW68"/>
<feature type="transmembrane region" description="Helical" evidence="10">
    <location>
        <begin position="256"/>
        <end position="274"/>
    </location>
</feature>
<dbReference type="InterPro" id="IPR014743">
    <property type="entry name" value="Cl-channel_core"/>
</dbReference>
<feature type="transmembrane region" description="Helical" evidence="10">
    <location>
        <begin position="214"/>
        <end position="235"/>
    </location>
</feature>
<dbReference type="Gene3D" id="1.10.3080.10">
    <property type="entry name" value="Clc chloride channel"/>
    <property type="match status" value="1"/>
</dbReference>
<feature type="compositionally biased region" description="Basic and acidic residues" evidence="11">
    <location>
        <begin position="608"/>
        <end position="623"/>
    </location>
</feature>
<dbReference type="OrthoDB" id="4564at2759"/>
<dbReference type="STRING" id="103827.A0A0N5CW68"/>
<keyword evidence="4" id="KW-0677">Repeat</keyword>
<accession>A0A0N5CW68</accession>
<feature type="compositionally biased region" description="Acidic residues" evidence="11">
    <location>
        <begin position="769"/>
        <end position="783"/>
    </location>
</feature>
<evidence type="ECO:0000256" key="10">
    <source>
        <dbReference type="RuleBase" id="RU361221"/>
    </source>
</evidence>
<evidence type="ECO:0000256" key="9">
    <source>
        <dbReference type="PROSITE-ProRule" id="PRU00703"/>
    </source>
</evidence>
<keyword evidence="7 10" id="KW-0472">Membrane</keyword>
<feature type="transmembrane region" description="Helical" evidence="10">
    <location>
        <begin position="172"/>
        <end position="189"/>
    </location>
</feature>
<comment type="caution">
    <text evidence="10">Lacks conserved residue(s) required for the propagation of feature annotation.</text>
</comment>
<dbReference type="SUPFAM" id="SSF81340">
    <property type="entry name" value="Clc chloride channel"/>
    <property type="match status" value="1"/>
</dbReference>
<feature type="transmembrane region" description="Helical" evidence="10">
    <location>
        <begin position="350"/>
        <end position="373"/>
    </location>
</feature>
<feature type="domain" description="CBS" evidence="12">
    <location>
        <begin position="475"/>
        <end position="535"/>
    </location>
</feature>
<dbReference type="InterPro" id="IPR001807">
    <property type="entry name" value="ClC"/>
</dbReference>
<evidence type="ECO:0000256" key="2">
    <source>
        <dbReference type="ARBA" id="ARBA00022448"/>
    </source>
</evidence>
<evidence type="ECO:0000256" key="6">
    <source>
        <dbReference type="ARBA" id="ARBA00023065"/>
    </source>
</evidence>
<feature type="compositionally biased region" description="Polar residues" evidence="11">
    <location>
        <begin position="574"/>
        <end position="583"/>
    </location>
</feature>
<dbReference type="Proteomes" id="UP000276776">
    <property type="component" value="Unassembled WGS sequence"/>
</dbReference>
<keyword evidence="6 10" id="KW-0406">Ion transport</keyword>
<dbReference type="PANTHER" id="PTHR45720:SF10">
    <property type="entry name" value="CHLORIDE CHANNEL PROTEIN 2"/>
    <property type="match status" value="1"/>
</dbReference>
<evidence type="ECO:0000259" key="12">
    <source>
        <dbReference type="PROSITE" id="PS51371"/>
    </source>
</evidence>
<feature type="transmembrane region" description="Helical" evidence="10">
    <location>
        <begin position="385"/>
        <end position="413"/>
    </location>
</feature>
<keyword evidence="9" id="KW-0129">CBS domain</keyword>
<evidence type="ECO:0000313" key="13">
    <source>
        <dbReference type="EMBL" id="VDN01710.1"/>
    </source>
</evidence>
<keyword evidence="14" id="KW-1185">Reference proteome</keyword>
<feature type="transmembrane region" description="Helical" evidence="10">
    <location>
        <begin position="20"/>
        <end position="44"/>
    </location>
</feature>
<keyword evidence="5 10" id="KW-1133">Transmembrane helix</keyword>
<evidence type="ECO:0000256" key="11">
    <source>
        <dbReference type="SAM" id="MobiDB-lite"/>
    </source>
</evidence>
<reference evidence="13 14" key="2">
    <citation type="submission" date="2018-11" db="EMBL/GenBank/DDBJ databases">
        <authorList>
            <consortium name="Pathogen Informatics"/>
        </authorList>
    </citation>
    <scope>NUCLEOTIDE SEQUENCE [LARGE SCALE GENOMIC DNA]</scope>
</reference>
<evidence type="ECO:0000256" key="7">
    <source>
        <dbReference type="ARBA" id="ARBA00023136"/>
    </source>
</evidence>
<proteinExistence type="inferred from homology"/>
<dbReference type="PANTHER" id="PTHR45720">
    <property type="entry name" value="CHLORIDE CHANNEL PROTEIN 2"/>
    <property type="match status" value="1"/>
</dbReference>
<evidence type="ECO:0000256" key="1">
    <source>
        <dbReference type="ARBA" id="ARBA00004141"/>
    </source>
</evidence>
<feature type="transmembrane region" description="Helical" evidence="10">
    <location>
        <begin position="419"/>
        <end position="439"/>
    </location>
</feature>
<evidence type="ECO:0000256" key="5">
    <source>
        <dbReference type="ARBA" id="ARBA00022989"/>
    </source>
</evidence>
<dbReference type="InterPro" id="IPR000644">
    <property type="entry name" value="CBS_dom"/>
</dbReference>
<feature type="transmembrane region" description="Helical" evidence="10">
    <location>
        <begin position="323"/>
        <end position="344"/>
    </location>
</feature>
<dbReference type="FunFam" id="1.10.3080.10:FF:000022">
    <property type="entry name" value="Chloride channel protein"/>
    <property type="match status" value="1"/>
</dbReference>
<protein>
    <recommendedName>
        <fullName evidence="10">Chloride channel protein</fullName>
    </recommendedName>
</protein>
<evidence type="ECO:0000256" key="4">
    <source>
        <dbReference type="ARBA" id="ARBA00022737"/>
    </source>
</evidence>
<keyword evidence="8 10" id="KW-0868">Chloride</keyword>
<dbReference type="WBParaSite" id="TCLT_0000458301-mRNA-1">
    <property type="protein sequence ID" value="TCLT_0000458301-mRNA-1"/>
    <property type="gene ID" value="TCLT_0000458301"/>
</dbReference>
<evidence type="ECO:0000256" key="3">
    <source>
        <dbReference type="ARBA" id="ARBA00022692"/>
    </source>
</evidence>
<dbReference type="GO" id="GO:0005247">
    <property type="term" value="F:voltage-gated chloride channel activity"/>
    <property type="evidence" value="ECO:0007669"/>
    <property type="project" value="TreeGrafter"/>
</dbReference>
<keyword evidence="3 10" id="KW-0812">Transmembrane</keyword>
<dbReference type="OMA" id="KHIGDPE"/>
<evidence type="ECO:0000256" key="8">
    <source>
        <dbReference type="ARBA" id="ARBA00023214"/>
    </source>
</evidence>
<comment type="similarity">
    <text evidence="10">Belongs to the chloride channel (TC 2.A.49) family.</text>
</comment>
<feature type="compositionally biased region" description="Basic and acidic residues" evidence="11">
    <location>
        <begin position="752"/>
        <end position="766"/>
    </location>
</feature>
<dbReference type="Gene3D" id="3.10.580.10">
    <property type="entry name" value="CBS-domain"/>
    <property type="match status" value="2"/>
</dbReference>
<feature type="region of interest" description="Disordered" evidence="11">
    <location>
        <begin position="574"/>
        <end position="625"/>
    </location>
</feature>
<comment type="subcellular location">
    <subcellularLocation>
        <location evidence="1 10">Membrane</location>
        <topology evidence="1 10">Multi-pass membrane protein</topology>
    </subcellularLocation>
</comment>
<dbReference type="InterPro" id="IPR050970">
    <property type="entry name" value="Cl_channel_volt-gated"/>
</dbReference>
<dbReference type="PROSITE" id="PS51371">
    <property type="entry name" value="CBS"/>
    <property type="match status" value="1"/>
</dbReference>
<sequence length="902" mass="101440">MEKFNVFHDATTNLLMTYLAWMTYAMLLLMLATIIVHYLSISAIGSGIPEVKVILQGVNVEKHLTFRTLVSKLIGLMLAIGSGFPIGKEGPFVHMGSVVAHLMRRLVIGIKPAYANESRSNELLAAGCAAGVAATFSAPVGGSLEILLGQGVLFSIEVTTAYFAVRDYWRGFFAAACGAATFSLLRVWIHPFEVTVAALFQTKFRHQSYYPEELLIFALIGIICGLASAIFILIHRRYVLFLRRNNYMKQLFQRHWIVYPLTISMIYATITYPYGFGQYITGQTVFARSLLDFFANCTWHVSPLHAEACNEFLIARWKVHDSVFIELIIFVIGFYFLAIVASTLPVPAGIFMPAFVIGAAIGRLIGEFVALIYPHGFREDQQLLILPGIYSVVGAVSFCGGVTHTVSVSVIAFELTGQLLHILPVMIAVILANIVCSSLQPSFFESIIKIKHLPYFPDIPKLTSWAHEICVGQIMVKNVKFLTKQNTYYELQELLSSPQKLLAYPLVDNESSMILLGSVSRENLLQMLHRIVGDEARHAEYLRRIQSPNQLSEGAFDPPKFYMGCISSKVSYADQNKQSSQEAQPPPNESPNTESRRGSLLKTSLSDCDMRKSCRAESKKESSDEVTYNRLTKSYSGHDIRGTLGNMFEKISHTFRTWKRSEDLTGEERQIWEKQQLSKIIDYSETIIDSAPFQLVENTSLYKVHSIFSLLGIRRAYVTKYGVLIGVVAAKEIVTAFERMQAGTLTTTSRKPAGDEQERRSSEHGETGLLEDESSESESDNEDLILPRVEFDKSTASEILEAKFAAMRASSMSRFYCLSDRNRRKSYPNFVRKSREKPVSRSIERRNYDGMLKLRSSMDEQVVKQKLDEIIRNPQILKSDSPKQTTQFDIERGVTRIPCTGE</sequence>
<dbReference type="GO" id="GO:0005886">
    <property type="term" value="C:plasma membrane"/>
    <property type="evidence" value="ECO:0007669"/>
    <property type="project" value="TreeGrafter"/>
</dbReference>
<dbReference type="InterPro" id="IPR046342">
    <property type="entry name" value="CBS_dom_sf"/>
</dbReference>
<organism evidence="15">
    <name type="scientific">Thelazia callipaeda</name>
    <name type="common">Oriental eyeworm</name>
    <name type="synonym">Parasitic nematode</name>
    <dbReference type="NCBI Taxonomy" id="103827"/>
    <lineage>
        <taxon>Eukaryota</taxon>
        <taxon>Metazoa</taxon>
        <taxon>Ecdysozoa</taxon>
        <taxon>Nematoda</taxon>
        <taxon>Chromadorea</taxon>
        <taxon>Rhabditida</taxon>
        <taxon>Spirurina</taxon>
        <taxon>Spiruromorpha</taxon>
        <taxon>Thelazioidea</taxon>
        <taxon>Thelaziidae</taxon>
        <taxon>Thelazia</taxon>
    </lineage>
</organism>
<gene>
    <name evidence="13" type="ORF">TCLT_LOCUS4572</name>
</gene>